<feature type="binding site" evidence="7">
    <location>
        <position position="412"/>
    </location>
    <ligand>
        <name>phosphoenolpyruvate</name>
        <dbReference type="ChEBI" id="CHEBI:58702"/>
    </ligand>
</feature>
<dbReference type="RefSeq" id="WP_191200310.1">
    <property type="nucleotide sequence ID" value="NZ_BAAAPA010000006.1"/>
</dbReference>
<dbReference type="Pfam" id="PF00275">
    <property type="entry name" value="EPSP_synthase"/>
    <property type="match status" value="1"/>
</dbReference>
<evidence type="ECO:0000256" key="8">
    <source>
        <dbReference type="SAM" id="MobiDB-lite"/>
    </source>
</evidence>
<evidence type="ECO:0000256" key="4">
    <source>
        <dbReference type="ARBA" id="ARBA00022679"/>
    </source>
</evidence>
<evidence type="ECO:0000313" key="11">
    <source>
        <dbReference type="Proteomes" id="UP000649289"/>
    </source>
</evidence>
<feature type="region of interest" description="Disordered" evidence="8">
    <location>
        <begin position="1"/>
        <end position="20"/>
    </location>
</feature>
<sequence length="430" mass="44984">MTDLLADPWPAPRPSDPVDRVVSLPGSKSLTNRALVLAAIADGPSVVRRPLRSRDTLLMASALRSLGTSVEDTADGHWAVAPGTWDSDADVDCGLAGTVMRFVPPVVGLAHGTVRFDGDPHMRLRPIGQILAALGTLGMTIDDGGRGALPFAVHGAGSVPGGTVTIDASASSQFVSALLLAGARYDHGVDVRHVGKPVPSLPHIEMTVQMLRQHGVEVDDHDADRWAVAPGPVKAVDHDIEPDLSNAAPFLALGAATGGRVTVTDWPARTTQPGDELREILSLMGCEVSLAEGRLTVVGPERLTGVDLDLHDVGELTPAVAALCALADSPSHLRGIAHIRGHETDRITALATELGRLGAEVTEREDGLTIHPAALHGGTFRTYADHRMAHAGVILGLAVDDVLVEDVATTSKTFPDFATAWTRAVHGSPS</sequence>
<dbReference type="InterPro" id="IPR001986">
    <property type="entry name" value="Enolpyruvate_Tfrase_dom"/>
</dbReference>
<dbReference type="EC" id="2.5.1.19" evidence="7"/>
<comment type="caution">
    <text evidence="7">Lacks conserved residue(s) required for the propagation of feature annotation.</text>
</comment>
<gene>
    <name evidence="7 10" type="primary">aroA</name>
    <name evidence="10" type="ORF">IEZ25_15265</name>
</gene>
<evidence type="ECO:0000256" key="1">
    <source>
        <dbReference type="ARBA" id="ARBA00004811"/>
    </source>
</evidence>
<comment type="subunit">
    <text evidence="7">Monomer.</text>
</comment>
<feature type="binding site" evidence="7">
    <location>
        <position position="33"/>
    </location>
    <ligand>
        <name>3-phosphoshikimate</name>
        <dbReference type="ChEBI" id="CHEBI:145989"/>
    </ligand>
</feature>
<feature type="binding site" evidence="7">
    <location>
        <position position="171"/>
    </location>
    <ligand>
        <name>3-phosphoshikimate</name>
        <dbReference type="ChEBI" id="CHEBI:145989"/>
    </ligand>
</feature>
<dbReference type="HAMAP" id="MF_00210">
    <property type="entry name" value="EPSP_synth"/>
    <property type="match status" value="1"/>
</dbReference>
<feature type="binding site" evidence="7">
    <location>
        <position position="315"/>
    </location>
    <ligand>
        <name>3-phosphoshikimate</name>
        <dbReference type="ChEBI" id="CHEBI:145989"/>
    </ligand>
</feature>
<dbReference type="EMBL" id="JACXYY010000006">
    <property type="protein sequence ID" value="MBD3915981.1"/>
    <property type="molecule type" value="Genomic_DNA"/>
</dbReference>
<dbReference type="NCBIfam" id="TIGR01356">
    <property type="entry name" value="aroA"/>
    <property type="match status" value="1"/>
</dbReference>
<feature type="binding site" evidence="7">
    <location>
        <position position="172"/>
    </location>
    <ligand>
        <name>3-phosphoshikimate</name>
        <dbReference type="ChEBI" id="CHEBI:145989"/>
    </ligand>
</feature>
<dbReference type="InterPro" id="IPR013792">
    <property type="entry name" value="RNA3'P_cycl/enolpyr_Trfase_a/b"/>
</dbReference>
<feature type="binding site" evidence="7">
    <location>
        <position position="387"/>
    </location>
    <ligand>
        <name>phosphoenolpyruvate</name>
        <dbReference type="ChEBI" id="CHEBI:58702"/>
    </ligand>
</feature>
<feature type="binding site" evidence="7">
    <location>
        <position position="29"/>
    </location>
    <ligand>
        <name>3-phosphoshikimate</name>
        <dbReference type="ChEBI" id="CHEBI:145989"/>
    </ligand>
</feature>
<feature type="binding site" evidence="7">
    <location>
        <position position="173"/>
    </location>
    <ligand>
        <name>phosphoenolpyruvate</name>
        <dbReference type="ChEBI" id="CHEBI:58702"/>
    </ligand>
</feature>
<dbReference type="PANTHER" id="PTHR21090:SF5">
    <property type="entry name" value="PENTAFUNCTIONAL AROM POLYPEPTIDE"/>
    <property type="match status" value="1"/>
</dbReference>
<dbReference type="SUPFAM" id="SSF55205">
    <property type="entry name" value="EPT/RTPC-like"/>
    <property type="match status" value="1"/>
</dbReference>
<feature type="binding site" evidence="7">
    <location>
        <position position="97"/>
    </location>
    <ligand>
        <name>phosphoenolpyruvate</name>
        <dbReference type="ChEBI" id="CHEBI:58702"/>
    </ligand>
</feature>
<feature type="domain" description="Enolpyruvate transferase" evidence="9">
    <location>
        <begin position="14"/>
        <end position="419"/>
    </location>
</feature>
<name>A0ABR8MLN6_9ACTN</name>
<dbReference type="CDD" id="cd01556">
    <property type="entry name" value="EPSP_synthase"/>
    <property type="match status" value="1"/>
</dbReference>
<evidence type="ECO:0000256" key="6">
    <source>
        <dbReference type="ARBA" id="ARBA00044633"/>
    </source>
</evidence>
<evidence type="ECO:0000256" key="7">
    <source>
        <dbReference type="HAMAP-Rule" id="MF_00210"/>
    </source>
</evidence>
<comment type="similarity">
    <text evidence="2 7">Belongs to the EPSP synthase family.</text>
</comment>
<comment type="catalytic activity">
    <reaction evidence="6">
        <text>3-phosphoshikimate + phosphoenolpyruvate = 5-O-(1-carboxyvinyl)-3-phosphoshikimate + phosphate</text>
        <dbReference type="Rhea" id="RHEA:21256"/>
        <dbReference type="ChEBI" id="CHEBI:43474"/>
        <dbReference type="ChEBI" id="CHEBI:57701"/>
        <dbReference type="ChEBI" id="CHEBI:58702"/>
        <dbReference type="ChEBI" id="CHEBI:145989"/>
        <dbReference type="EC" id="2.5.1.19"/>
    </reaction>
    <physiologicalReaction direction="left-to-right" evidence="6">
        <dbReference type="Rhea" id="RHEA:21257"/>
    </physiologicalReaction>
</comment>
<feature type="binding site" evidence="7">
    <location>
        <position position="173"/>
    </location>
    <ligand>
        <name>3-phosphoshikimate</name>
        <dbReference type="ChEBI" id="CHEBI:145989"/>
    </ligand>
</feature>
<dbReference type="PANTHER" id="PTHR21090">
    <property type="entry name" value="AROM/DEHYDROQUINATE SYNTHASE"/>
    <property type="match status" value="1"/>
</dbReference>
<accession>A0ABR8MLN6</accession>
<keyword evidence="7" id="KW-0963">Cytoplasm</keyword>
<feature type="binding site" evidence="7">
    <location>
        <position position="346"/>
    </location>
    <ligand>
        <name>phosphoenolpyruvate</name>
        <dbReference type="ChEBI" id="CHEBI:58702"/>
    </ligand>
</feature>
<dbReference type="PROSITE" id="PS00104">
    <property type="entry name" value="EPSP_SYNTHASE_1"/>
    <property type="match status" value="1"/>
</dbReference>
<comment type="pathway">
    <text evidence="1 7">Metabolic intermediate biosynthesis; chorismate biosynthesis; chorismate from D-erythrose 4-phosphate and phosphoenolpyruvate: step 6/7.</text>
</comment>
<comment type="function">
    <text evidence="7">Catalyzes the transfer of the enolpyruvyl moiety of phosphoenolpyruvate (PEP) to the 5-hydroxyl of shikimate-3-phosphate (S3P) to produce enolpyruvyl shikimate-3-phosphate and inorganic phosphate.</text>
</comment>
<evidence type="ECO:0000256" key="3">
    <source>
        <dbReference type="ARBA" id="ARBA00022605"/>
    </source>
</evidence>
<comment type="subcellular location">
    <subcellularLocation>
        <location evidence="7">Cytoplasm</location>
    </subcellularLocation>
</comment>
<evidence type="ECO:0000259" key="9">
    <source>
        <dbReference type="Pfam" id="PF00275"/>
    </source>
</evidence>
<organism evidence="10 11">
    <name type="scientific">Nocardioides hwasunensis</name>
    <dbReference type="NCBI Taxonomy" id="397258"/>
    <lineage>
        <taxon>Bacteria</taxon>
        <taxon>Bacillati</taxon>
        <taxon>Actinomycetota</taxon>
        <taxon>Actinomycetes</taxon>
        <taxon>Propionibacteriales</taxon>
        <taxon>Nocardioidaceae</taxon>
        <taxon>Nocardioides</taxon>
    </lineage>
</organism>
<feature type="binding site" evidence="7">
    <location>
        <position position="28"/>
    </location>
    <ligand>
        <name>3-phosphoshikimate</name>
        <dbReference type="ChEBI" id="CHEBI:145989"/>
    </ligand>
</feature>
<feature type="binding site" evidence="7">
    <location>
        <position position="200"/>
    </location>
    <ligand>
        <name>3-phosphoshikimate</name>
        <dbReference type="ChEBI" id="CHEBI:145989"/>
    </ligand>
</feature>
<keyword evidence="11" id="KW-1185">Reference proteome</keyword>
<reference evidence="10 11" key="1">
    <citation type="submission" date="2020-09" db="EMBL/GenBank/DDBJ databases">
        <title>novel species in genus Nocardioides.</title>
        <authorList>
            <person name="Zhang G."/>
        </authorList>
    </citation>
    <scope>NUCLEOTIDE SEQUENCE [LARGE SCALE GENOMIC DNA]</scope>
    <source>
        <strain evidence="10 11">19197</strain>
    </source>
</reference>
<dbReference type="PROSITE" id="PS00885">
    <property type="entry name" value="EPSP_SYNTHASE_2"/>
    <property type="match status" value="1"/>
</dbReference>
<dbReference type="PIRSF" id="PIRSF000505">
    <property type="entry name" value="EPSPS"/>
    <property type="match status" value="1"/>
</dbReference>
<evidence type="ECO:0000256" key="5">
    <source>
        <dbReference type="ARBA" id="ARBA00023141"/>
    </source>
</evidence>
<keyword evidence="4 7" id="KW-0808">Transferase</keyword>
<comment type="caution">
    <text evidence="10">The sequence shown here is derived from an EMBL/GenBank/DDBJ whole genome shotgun (WGS) entry which is preliminary data.</text>
</comment>
<feature type="binding site" evidence="7">
    <location>
        <position position="28"/>
    </location>
    <ligand>
        <name>phosphoenolpyruvate</name>
        <dbReference type="ChEBI" id="CHEBI:58702"/>
    </ligand>
</feature>
<feature type="active site" description="Proton acceptor" evidence="7">
    <location>
        <position position="315"/>
    </location>
</feature>
<dbReference type="GO" id="GO:0003866">
    <property type="term" value="F:3-phosphoshikimate 1-carboxyvinyltransferase activity"/>
    <property type="evidence" value="ECO:0007669"/>
    <property type="project" value="UniProtKB-EC"/>
</dbReference>
<protein>
    <recommendedName>
        <fullName evidence="7">3-phosphoshikimate 1-carboxyvinyltransferase</fullName>
        <ecNumber evidence="7">2.5.1.19</ecNumber>
    </recommendedName>
    <alternativeName>
        <fullName evidence="7">5-enolpyruvylshikimate-3-phosphate synthase</fullName>
        <shortName evidence="7">EPSP synthase</shortName>
        <shortName evidence="7">EPSPS</shortName>
    </alternativeName>
</protein>
<evidence type="ECO:0000313" key="10">
    <source>
        <dbReference type="EMBL" id="MBD3915981.1"/>
    </source>
</evidence>
<dbReference type="Gene3D" id="3.65.10.10">
    <property type="entry name" value="Enolpyruvate transferase domain"/>
    <property type="match status" value="2"/>
</dbReference>
<feature type="binding site" evidence="7">
    <location>
        <position position="125"/>
    </location>
    <ligand>
        <name>phosphoenolpyruvate</name>
        <dbReference type="ChEBI" id="CHEBI:58702"/>
    </ligand>
</feature>
<dbReference type="InterPro" id="IPR006264">
    <property type="entry name" value="EPSP_synthase"/>
</dbReference>
<proteinExistence type="inferred from homology"/>
<evidence type="ECO:0000256" key="2">
    <source>
        <dbReference type="ARBA" id="ARBA00009948"/>
    </source>
</evidence>
<dbReference type="Proteomes" id="UP000649289">
    <property type="component" value="Unassembled WGS sequence"/>
</dbReference>
<dbReference type="InterPro" id="IPR036968">
    <property type="entry name" value="Enolpyruvate_Tfrase_sf"/>
</dbReference>
<keyword evidence="3 7" id="KW-0028">Amino-acid biosynthesis</keyword>
<feature type="binding site" evidence="7">
    <location>
        <position position="342"/>
    </location>
    <ligand>
        <name>3-phosphoshikimate</name>
        <dbReference type="ChEBI" id="CHEBI:145989"/>
    </ligand>
</feature>
<dbReference type="InterPro" id="IPR023193">
    <property type="entry name" value="EPSP_synthase_CS"/>
</dbReference>
<keyword evidence="5 7" id="KW-0057">Aromatic amino acid biosynthesis</keyword>